<accession>A0AAV3P3P7</accession>
<proteinExistence type="predicted"/>
<comment type="caution">
    <text evidence="1">The sequence shown here is derived from an EMBL/GenBank/DDBJ whole genome shotgun (WGS) entry which is preliminary data.</text>
</comment>
<evidence type="ECO:0000313" key="2">
    <source>
        <dbReference type="Proteomes" id="UP001454036"/>
    </source>
</evidence>
<dbReference type="Proteomes" id="UP001454036">
    <property type="component" value="Unassembled WGS sequence"/>
</dbReference>
<protein>
    <submittedName>
        <fullName evidence="1">Uncharacterized protein</fullName>
    </submittedName>
</protein>
<keyword evidence="2" id="KW-1185">Reference proteome</keyword>
<sequence>MMLHDELNNTNESFDEKSLAVYVTDQQQRPYNGSGTLAKILQTFGIVNMSKLPLHLLSLVNAPTFAMPDMTPLCGTIMV</sequence>
<dbReference type="EMBL" id="BAABME010000904">
    <property type="protein sequence ID" value="GAA0146272.1"/>
    <property type="molecule type" value="Genomic_DNA"/>
</dbReference>
<dbReference type="AlphaFoldDB" id="A0AAV3P3P7"/>
<gene>
    <name evidence="1" type="ORF">LIER_06268</name>
</gene>
<name>A0AAV3P3P7_LITER</name>
<reference evidence="1 2" key="1">
    <citation type="submission" date="2024-01" db="EMBL/GenBank/DDBJ databases">
        <title>The complete chloroplast genome sequence of Lithospermum erythrorhizon: insights into the phylogenetic relationship among Boraginaceae species and the maternal lineages of purple gromwells.</title>
        <authorList>
            <person name="Okada T."/>
            <person name="Watanabe K."/>
        </authorList>
    </citation>
    <scope>NUCLEOTIDE SEQUENCE [LARGE SCALE GENOMIC DNA]</scope>
</reference>
<organism evidence="1 2">
    <name type="scientific">Lithospermum erythrorhizon</name>
    <name type="common">Purple gromwell</name>
    <name type="synonym">Lithospermum officinale var. erythrorhizon</name>
    <dbReference type="NCBI Taxonomy" id="34254"/>
    <lineage>
        <taxon>Eukaryota</taxon>
        <taxon>Viridiplantae</taxon>
        <taxon>Streptophyta</taxon>
        <taxon>Embryophyta</taxon>
        <taxon>Tracheophyta</taxon>
        <taxon>Spermatophyta</taxon>
        <taxon>Magnoliopsida</taxon>
        <taxon>eudicotyledons</taxon>
        <taxon>Gunneridae</taxon>
        <taxon>Pentapetalae</taxon>
        <taxon>asterids</taxon>
        <taxon>lamiids</taxon>
        <taxon>Boraginales</taxon>
        <taxon>Boraginaceae</taxon>
        <taxon>Boraginoideae</taxon>
        <taxon>Lithospermeae</taxon>
        <taxon>Lithospermum</taxon>
    </lineage>
</organism>
<evidence type="ECO:0000313" key="1">
    <source>
        <dbReference type="EMBL" id="GAA0146272.1"/>
    </source>
</evidence>